<name>A0A3N0C6D3_9MICC</name>
<organism evidence="2 3">
    <name type="scientific">Arthrobacter oryzae</name>
    <dbReference type="NCBI Taxonomy" id="409290"/>
    <lineage>
        <taxon>Bacteria</taxon>
        <taxon>Bacillati</taxon>
        <taxon>Actinomycetota</taxon>
        <taxon>Actinomycetes</taxon>
        <taxon>Micrococcales</taxon>
        <taxon>Micrococcaceae</taxon>
        <taxon>Arthrobacter</taxon>
    </lineage>
</organism>
<keyword evidence="3" id="KW-1185">Reference proteome</keyword>
<reference evidence="2 3" key="1">
    <citation type="submission" date="2018-10" db="EMBL/GenBank/DDBJ databases">
        <title>Genome sequencing of Arthrobacter oryzae TNB02.</title>
        <authorList>
            <person name="Cho Y.-J."/>
            <person name="Cho A."/>
            <person name="Kim O.-S."/>
        </authorList>
    </citation>
    <scope>NUCLEOTIDE SEQUENCE [LARGE SCALE GENOMIC DNA]</scope>
    <source>
        <strain evidence="2 3">TNB02</strain>
    </source>
</reference>
<accession>A0A3N0C6D3</accession>
<feature type="region of interest" description="Disordered" evidence="1">
    <location>
        <begin position="227"/>
        <end position="262"/>
    </location>
</feature>
<dbReference type="EMBL" id="RBED01000071">
    <property type="protein sequence ID" value="RNL57910.1"/>
    <property type="molecule type" value="Genomic_DNA"/>
</dbReference>
<dbReference type="AlphaFoldDB" id="A0A3N0C6D3"/>
<sequence>MGAVPDTVRWMVLTDADEAVALLKQAARVNGFRSLSPAAGEVLIDIPRSLLKRRPASRLAGYLTPTKSGTEIIWACADAKHRSNGYLLSLEESLPAGMLYYHGMVEAAAASGALFEGIKAFRNVVDTLRPDESVGAVARGMIGDDAGNLALTDQRLLFIKDGAIGPPPLLEAPLDSIGTLVLGKKTTGETVRIMRASATVDISHMGYHGGGHGIVAKFRELMKDRARTPPTFPARHDDEDCFDRDEQRKPANGKSANTHAAE</sequence>
<evidence type="ECO:0000313" key="2">
    <source>
        <dbReference type="EMBL" id="RNL57910.1"/>
    </source>
</evidence>
<gene>
    <name evidence="2" type="ORF">D7003_05020</name>
</gene>
<evidence type="ECO:0000313" key="3">
    <source>
        <dbReference type="Proteomes" id="UP000273807"/>
    </source>
</evidence>
<evidence type="ECO:0000256" key="1">
    <source>
        <dbReference type="SAM" id="MobiDB-lite"/>
    </source>
</evidence>
<protein>
    <submittedName>
        <fullName evidence="2">Uncharacterized protein</fullName>
    </submittedName>
</protein>
<feature type="compositionally biased region" description="Basic and acidic residues" evidence="1">
    <location>
        <begin position="234"/>
        <end position="249"/>
    </location>
</feature>
<comment type="caution">
    <text evidence="2">The sequence shown here is derived from an EMBL/GenBank/DDBJ whole genome shotgun (WGS) entry which is preliminary data.</text>
</comment>
<dbReference type="Proteomes" id="UP000273807">
    <property type="component" value="Unassembled WGS sequence"/>
</dbReference>
<proteinExistence type="predicted"/>